<evidence type="ECO:0000256" key="1">
    <source>
        <dbReference type="ARBA" id="ARBA00001933"/>
    </source>
</evidence>
<comment type="cofactor">
    <cofactor evidence="1">
        <name>pyridoxal 5'-phosphate</name>
        <dbReference type="ChEBI" id="CHEBI:597326"/>
    </cofactor>
</comment>
<comment type="caution">
    <text evidence="5">The sequence shown here is derived from an EMBL/GenBank/DDBJ whole genome shotgun (WGS) entry which is preliminary data.</text>
</comment>
<evidence type="ECO:0000259" key="4">
    <source>
        <dbReference type="Pfam" id="PF00155"/>
    </source>
</evidence>
<dbReference type="Gene3D" id="3.40.640.10">
    <property type="entry name" value="Type I PLP-dependent aspartate aminotransferase-like (Major domain)"/>
    <property type="match status" value="1"/>
</dbReference>
<dbReference type="EMBL" id="JAMXIB010000008">
    <property type="protein sequence ID" value="MCO5725379.1"/>
    <property type="molecule type" value="Genomic_DNA"/>
</dbReference>
<dbReference type="InterPro" id="IPR015421">
    <property type="entry name" value="PyrdxlP-dep_Trfase_major"/>
</dbReference>
<dbReference type="SUPFAM" id="SSF53383">
    <property type="entry name" value="PLP-dependent transferases"/>
    <property type="match status" value="1"/>
</dbReference>
<protein>
    <submittedName>
        <fullName evidence="5">Aminotransferase class I/II-fold pyridoxal phosphate-dependent enzyme</fullName>
    </submittedName>
</protein>
<dbReference type="InterPro" id="IPR050087">
    <property type="entry name" value="AON_synthase_class-II"/>
</dbReference>
<keyword evidence="2" id="KW-0808">Transferase</keyword>
<dbReference type="Gene3D" id="3.90.1150.10">
    <property type="entry name" value="Aspartate Aminotransferase, domain 1"/>
    <property type="match status" value="1"/>
</dbReference>
<feature type="domain" description="Aminotransferase class I/classII large" evidence="4">
    <location>
        <begin position="156"/>
        <end position="342"/>
    </location>
</feature>
<keyword evidence="3" id="KW-0663">Pyridoxal phosphate</keyword>
<dbReference type="RefSeq" id="WP_252741747.1">
    <property type="nucleotide sequence ID" value="NZ_JAMXIB010000008.1"/>
</dbReference>
<dbReference type="InterPro" id="IPR015424">
    <property type="entry name" value="PyrdxlP-dep_Trfase"/>
</dbReference>
<sequence>MTLQTEGIPGPEVRADGETYLYFGGTAYLGMQTGPQFLDLLAAHTRRLGAHWGASRMGNLTLGVYREAEARLAFWMQSPACLSLSSGFLAARLVAEYLHTQGHECHFSPNCHAALLLPGHSRQATWDHLKEAVGRSLARTPKKTPVVLADTMGDGIAPGPAWELLATLPREVILVADDSHGLGICGPGGTGSYQPLNALGFRELLLCGSLGKAMGITAGVIAGPQPRIDALKQTPLFAGASPAPPAGLATLAEGLERGWYHEKFLQVSSLAAALQGQLAPSLPLQWRQGYPVLSFRSPALARHLRENSILITDFQYAAEGGTSSPSRIVITAAHKEPHLQQLKKVLGAFRGRE</sequence>
<dbReference type="Proteomes" id="UP001206312">
    <property type="component" value="Unassembled WGS sequence"/>
</dbReference>
<organism evidence="5 6">
    <name type="scientific">Robiginitalea marina</name>
    <dbReference type="NCBI Taxonomy" id="2954105"/>
    <lineage>
        <taxon>Bacteria</taxon>
        <taxon>Pseudomonadati</taxon>
        <taxon>Bacteroidota</taxon>
        <taxon>Flavobacteriia</taxon>
        <taxon>Flavobacteriales</taxon>
        <taxon>Flavobacteriaceae</taxon>
        <taxon>Robiginitalea</taxon>
    </lineage>
</organism>
<dbReference type="PANTHER" id="PTHR13693">
    <property type="entry name" value="CLASS II AMINOTRANSFERASE/8-AMINO-7-OXONONANOATE SYNTHASE"/>
    <property type="match status" value="1"/>
</dbReference>
<evidence type="ECO:0000256" key="3">
    <source>
        <dbReference type="ARBA" id="ARBA00022898"/>
    </source>
</evidence>
<gene>
    <name evidence="5" type="ORF">NG653_10960</name>
</gene>
<evidence type="ECO:0000313" key="6">
    <source>
        <dbReference type="Proteomes" id="UP001206312"/>
    </source>
</evidence>
<dbReference type="InterPro" id="IPR015422">
    <property type="entry name" value="PyrdxlP-dep_Trfase_small"/>
</dbReference>
<proteinExistence type="predicted"/>
<evidence type="ECO:0000256" key="2">
    <source>
        <dbReference type="ARBA" id="ARBA00022679"/>
    </source>
</evidence>
<dbReference type="Pfam" id="PF00155">
    <property type="entry name" value="Aminotran_1_2"/>
    <property type="match status" value="1"/>
</dbReference>
<reference evidence="5 6" key="1">
    <citation type="submission" date="2022-06" db="EMBL/GenBank/DDBJ databases">
        <authorList>
            <person name="Xuan X."/>
        </authorList>
    </citation>
    <scope>NUCLEOTIDE SEQUENCE [LARGE SCALE GENOMIC DNA]</scope>
    <source>
        <strain evidence="5 6">2V75</strain>
    </source>
</reference>
<accession>A0ABT1AZM5</accession>
<keyword evidence="6" id="KW-1185">Reference proteome</keyword>
<keyword evidence="5" id="KW-0032">Aminotransferase</keyword>
<dbReference type="PANTHER" id="PTHR13693:SF100">
    <property type="entry name" value="8-AMINO-7-OXONONANOATE SYNTHASE"/>
    <property type="match status" value="1"/>
</dbReference>
<dbReference type="GO" id="GO:0008483">
    <property type="term" value="F:transaminase activity"/>
    <property type="evidence" value="ECO:0007669"/>
    <property type="project" value="UniProtKB-KW"/>
</dbReference>
<name>A0ABT1AZM5_9FLAO</name>
<evidence type="ECO:0000313" key="5">
    <source>
        <dbReference type="EMBL" id="MCO5725379.1"/>
    </source>
</evidence>
<dbReference type="InterPro" id="IPR004839">
    <property type="entry name" value="Aminotransferase_I/II_large"/>
</dbReference>